<dbReference type="InterPro" id="IPR015500">
    <property type="entry name" value="Peptidase_S8_subtilisin-rel"/>
</dbReference>
<dbReference type="InterPro" id="IPR022398">
    <property type="entry name" value="Peptidase_S8_His-AS"/>
</dbReference>
<accession>M1P4K3</accession>
<dbReference type="PANTHER" id="PTHR43806:SF11">
    <property type="entry name" value="CEREVISIN-RELATED"/>
    <property type="match status" value="1"/>
</dbReference>
<dbReference type="EMBL" id="CP003697">
    <property type="protein sequence ID" value="AGF71566.1"/>
    <property type="molecule type" value="Genomic_DNA"/>
</dbReference>
<dbReference type="KEGG" id="chn:A605_02760"/>
<keyword evidence="2 5" id="KW-0645">Protease</keyword>
<dbReference type="HOGENOM" id="CLU_011263_13_4_11"/>
<dbReference type="eggNOG" id="COG1404">
    <property type="taxonomic scope" value="Bacteria"/>
</dbReference>
<dbReference type="InterPro" id="IPR050131">
    <property type="entry name" value="Peptidase_S8_subtilisin-like"/>
</dbReference>
<dbReference type="Pfam" id="PF00082">
    <property type="entry name" value="Peptidase_S8"/>
    <property type="match status" value="1"/>
</dbReference>
<reference evidence="10 11" key="1">
    <citation type="journal article" date="2012" name="Stand. Genomic Sci.">
        <title>Genome sequence of the halotolerant bacterium Corynebacterium halotolerans type strain YIM 70093(T) (= DSM 44683(T)).</title>
        <authorList>
            <person name="Ruckert C."/>
            <person name="Albersmeier A."/>
            <person name="Al-Dilaimi A."/>
            <person name="Niehaus K."/>
            <person name="Szczepanowski R."/>
            <person name="Kalinowski J."/>
        </authorList>
    </citation>
    <scope>NUCLEOTIDE SEQUENCE [LARGE SCALE GENOMIC DNA]</scope>
    <source>
        <strain evidence="10">YIM 70093</strain>
    </source>
</reference>
<evidence type="ECO:0000256" key="6">
    <source>
        <dbReference type="RuleBase" id="RU003355"/>
    </source>
</evidence>
<dbReference type="InterPro" id="IPR036852">
    <property type="entry name" value="Peptidase_S8/S53_dom_sf"/>
</dbReference>
<dbReference type="InterPro" id="IPR023828">
    <property type="entry name" value="Peptidase_S8_Ser-AS"/>
</dbReference>
<evidence type="ECO:0000259" key="9">
    <source>
        <dbReference type="Pfam" id="PF00082"/>
    </source>
</evidence>
<dbReference type="PROSITE" id="PS51892">
    <property type="entry name" value="SUBTILASE"/>
    <property type="match status" value="1"/>
</dbReference>
<dbReference type="PROSITE" id="PS00138">
    <property type="entry name" value="SUBTILASE_SER"/>
    <property type="match status" value="1"/>
</dbReference>
<dbReference type="Gene3D" id="3.40.50.200">
    <property type="entry name" value="Peptidase S8/S53 domain"/>
    <property type="match status" value="1"/>
</dbReference>
<dbReference type="InterPro" id="IPR023827">
    <property type="entry name" value="Peptidase_S8_Asp-AS"/>
</dbReference>
<evidence type="ECO:0000256" key="2">
    <source>
        <dbReference type="ARBA" id="ARBA00022670"/>
    </source>
</evidence>
<evidence type="ECO:0000256" key="5">
    <source>
        <dbReference type="PROSITE-ProRule" id="PRU01240"/>
    </source>
</evidence>
<dbReference type="STRING" id="1121362.A605_02760"/>
<dbReference type="RefSeq" id="WP_015399987.1">
    <property type="nucleotide sequence ID" value="NC_020302.1"/>
</dbReference>
<feature type="active site" description="Charge relay system" evidence="5">
    <location>
        <position position="77"/>
    </location>
</feature>
<keyword evidence="11" id="KW-1185">Reference proteome</keyword>
<evidence type="ECO:0000256" key="1">
    <source>
        <dbReference type="ARBA" id="ARBA00011073"/>
    </source>
</evidence>
<dbReference type="Proteomes" id="UP000011723">
    <property type="component" value="Chromosome"/>
</dbReference>
<proteinExistence type="inferred from homology"/>
<dbReference type="PATRIC" id="fig|1121362.3.peg.554"/>
<dbReference type="SUPFAM" id="SSF52743">
    <property type="entry name" value="Subtilisin-like"/>
    <property type="match status" value="1"/>
</dbReference>
<feature type="chain" id="PRO_5004016039" evidence="8">
    <location>
        <begin position="32"/>
        <end position="419"/>
    </location>
</feature>
<comment type="similarity">
    <text evidence="1 5 6">Belongs to the peptidase S8 family.</text>
</comment>
<evidence type="ECO:0000256" key="3">
    <source>
        <dbReference type="ARBA" id="ARBA00022801"/>
    </source>
</evidence>
<dbReference type="PANTHER" id="PTHR43806">
    <property type="entry name" value="PEPTIDASE S8"/>
    <property type="match status" value="1"/>
</dbReference>
<dbReference type="InterPro" id="IPR000209">
    <property type="entry name" value="Peptidase_S8/S53_dom"/>
</dbReference>
<feature type="active site" description="Charge relay system" evidence="5">
    <location>
        <position position="307"/>
    </location>
</feature>
<dbReference type="OrthoDB" id="9798386at2"/>
<feature type="active site" description="Charge relay system" evidence="5">
    <location>
        <position position="110"/>
    </location>
</feature>
<keyword evidence="7" id="KW-1133">Transmembrane helix</keyword>
<evidence type="ECO:0000256" key="4">
    <source>
        <dbReference type="ARBA" id="ARBA00022825"/>
    </source>
</evidence>
<protein>
    <submittedName>
        <fullName evidence="10">Serine protease</fullName>
    </submittedName>
</protein>
<evidence type="ECO:0000313" key="10">
    <source>
        <dbReference type="EMBL" id="AGF71566.1"/>
    </source>
</evidence>
<feature type="domain" description="Peptidase S8/S53" evidence="9">
    <location>
        <begin position="68"/>
        <end position="340"/>
    </location>
</feature>
<dbReference type="GO" id="GO:0006508">
    <property type="term" value="P:proteolysis"/>
    <property type="evidence" value="ECO:0007669"/>
    <property type="project" value="UniProtKB-KW"/>
</dbReference>
<dbReference type="AlphaFoldDB" id="M1P4K3"/>
<feature type="signal peptide" evidence="8">
    <location>
        <begin position="1"/>
        <end position="31"/>
    </location>
</feature>
<name>M1P4K3_9CORY</name>
<keyword evidence="4 5" id="KW-0720">Serine protease</keyword>
<gene>
    <name evidence="10" type="ORF">A605_02760</name>
</gene>
<organism evidence="10 11">
    <name type="scientific">Corynebacterium halotolerans YIM 70093 = DSM 44683</name>
    <dbReference type="NCBI Taxonomy" id="1121362"/>
    <lineage>
        <taxon>Bacteria</taxon>
        <taxon>Bacillati</taxon>
        <taxon>Actinomycetota</taxon>
        <taxon>Actinomycetes</taxon>
        <taxon>Mycobacteriales</taxon>
        <taxon>Corynebacteriaceae</taxon>
        <taxon>Corynebacterium</taxon>
    </lineage>
</organism>
<keyword evidence="7" id="KW-0472">Membrane</keyword>
<dbReference type="PROSITE" id="PS00137">
    <property type="entry name" value="SUBTILASE_HIS"/>
    <property type="match status" value="1"/>
</dbReference>
<keyword evidence="7" id="KW-0812">Transmembrane</keyword>
<dbReference type="GO" id="GO:0004252">
    <property type="term" value="F:serine-type endopeptidase activity"/>
    <property type="evidence" value="ECO:0007669"/>
    <property type="project" value="UniProtKB-UniRule"/>
</dbReference>
<evidence type="ECO:0000256" key="7">
    <source>
        <dbReference type="SAM" id="Phobius"/>
    </source>
</evidence>
<keyword evidence="3 5" id="KW-0378">Hydrolase</keyword>
<feature type="transmembrane region" description="Helical" evidence="7">
    <location>
        <begin position="382"/>
        <end position="404"/>
    </location>
</feature>
<evidence type="ECO:0000313" key="11">
    <source>
        <dbReference type="Proteomes" id="UP000011723"/>
    </source>
</evidence>
<evidence type="ECO:0000256" key="8">
    <source>
        <dbReference type="SAM" id="SignalP"/>
    </source>
</evidence>
<sequence length="419" mass="41590">MTGGRARARLAASVLVVPVLAGCLPSPPAVAQEQPGRQPDIACAVPEPAAAPAGPPPGLAPAHRIATGAGVRVAVVDTGVADHPQLGGVVPGGDLVSPQAPEPLLDCDGHGTVVAGVIAARDSGIAPDATVISVRQSSAHYRQPATGETNQGGAATGATATTGTLAGLAEAVHLALDAGAQVINVSVVSCVPADVAARLDTGPLDEALYRAEADGAVVVAAAGNQSRTCGPGAVVYPAHAPTVLSVAALDRDAPHALAGYSMPAGTTGSGLAAPGAVPTGLSPDGNGWAAGMRGADRGEVVPFAGTSFAAPVVSGTVALLRERHPQESAAQLRERVRGAAEPGHGVVDPYSALTHLAADFTVAARDKEVTATPAPDERARRAALLVMGGLGLLVLAGVVVAGLLPRRVTARRLRTHRRR</sequence>
<dbReference type="PRINTS" id="PR00723">
    <property type="entry name" value="SUBTILISIN"/>
</dbReference>
<dbReference type="PROSITE" id="PS51257">
    <property type="entry name" value="PROKAR_LIPOPROTEIN"/>
    <property type="match status" value="1"/>
</dbReference>
<dbReference type="PROSITE" id="PS00136">
    <property type="entry name" value="SUBTILASE_ASP"/>
    <property type="match status" value="1"/>
</dbReference>
<keyword evidence="8" id="KW-0732">Signal</keyword>